<dbReference type="AlphaFoldDB" id="A0A5Q2MNJ3"/>
<evidence type="ECO:0000313" key="1">
    <source>
        <dbReference type="EMBL" id="QGG42055.1"/>
    </source>
</evidence>
<protein>
    <submittedName>
        <fullName evidence="1">DUF2568 domain-containing protein</fullName>
    </submittedName>
</protein>
<dbReference type="KEGG" id="aef:GEV26_12120"/>
<gene>
    <name evidence="1" type="ORF">GEV26_12120</name>
</gene>
<organism evidence="1 2">
    <name type="scientific">Aeromicrobium yanjiei</name>
    <dbReference type="NCBI Taxonomy" id="2662028"/>
    <lineage>
        <taxon>Bacteria</taxon>
        <taxon>Bacillati</taxon>
        <taxon>Actinomycetota</taxon>
        <taxon>Actinomycetes</taxon>
        <taxon>Propionibacteriales</taxon>
        <taxon>Nocardioidaceae</taxon>
        <taxon>Aeromicrobium</taxon>
    </lineage>
</organism>
<dbReference type="Proteomes" id="UP000392064">
    <property type="component" value="Chromosome"/>
</dbReference>
<name>A0A5Q2MNJ3_9ACTN</name>
<dbReference type="RefSeq" id="WP_153653374.1">
    <property type="nucleotide sequence ID" value="NZ_CP045737.1"/>
</dbReference>
<dbReference type="EMBL" id="CP045737">
    <property type="protein sequence ID" value="QGG42055.1"/>
    <property type="molecule type" value="Genomic_DNA"/>
</dbReference>
<reference evidence="1 2" key="1">
    <citation type="submission" date="2019-11" db="EMBL/GenBank/DDBJ databases">
        <authorList>
            <person name="Li J."/>
        </authorList>
    </citation>
    <scope>NUCLEOTIDE SEQUENCE [LARGE SCALE GENOMIC DNA]</scope>
    <source>
        <strain evidence="1 2">MF47</strain>
    </source>
</reference>
<proteinExistence type="predicted"/>
<dbReference type="InterPro" id="IPR021214">
    <property type="entry name" value="DUF2568"/>
</dbReference>
<keyword evidence="2" id="KW-1185">Reference proteome</keyword>
<dbReference type="Pfam" id="PF10823">
    <property type="entry name" value="DUF2568"/>
    <property type="match status" value="1"/>
</dbReference>
<sequence length="116" mass="12276">MPPQKPQDLGPLDAIAFLCEIAMVVILVLAGHGFVDGWRGWAVGAFLAMVAVAIWAQWMAPTSARRLELPTRFVVQVMLFLTVALYAAAGGLVLPGIVFAIVAIGVFAALARENAS</sequence>
<evidence type="ECO:0000313" key="2">
    <source>
        <dbReference type="Proteomes" id="UP000392064"/>
    </source>
</evidence>
<accession>A0A5Q2MNJ3</accession>